<evidence type="ECO:0008006" key="3">
    <source>
        <dbReference type="Google" id="ProtNLM"/>
    </source>
</evidence>
<gene>
    <name evidence="1" type="ORF">CRP01_12835</name>
</gene>
<comment type="caution">
    <text evidence="1">The sequence shown here is derived from an EMBL/GenBank/DDBJ whole genome shotgun (WGS) entry which is preliminary data.</text>
</comment>
<protein>
    <recommendedName>
        <fullName evidence="3">Sigma-70 family RNA polymerase sigma factor</fullName>
    </recommendedName>
</protein>
<dbReference type="EMBL" id="PDUD01000018">
    <property type="protein sequence ID" value="PHN06447.1"/>
    <property type="molecule type" value="Genomic_DNA"/>
</dbReference>
<proteinExistence type="predicted"/>
<dbReference type="AlphaFoldDB" id="A0A2D0ND99"/>
<dbReference type="RefSeq" id="WP_143473373.1">
    <property type="nucleotide sequence ID" value="NZ_PDUD01000018.1"/>
</dbReference>
<organism evidence="1 2">
    <name type="scientific">Flavilitoribacter nigricans (strain ATCC 23147 / DSM 23189 / NBRC 102662 / NCIMB 1420 / SS-2)</name>
    <name type="common">Lewinella nigricans</name>
    <dbReference type="NCBI Taxonomy" id="1122177"/>
    <lineage>
        <taxon>Bacteria</taxon>
        <taxon>Pseudomonadati</taxon>
        <taxon>Bacteroidota</taxon>
        <taxon>Saprospiria</taxon>
        <taxon>Saprospirales</taxon>
        <taxon>Lewinellaceae</taxon>
        <taxon>Flavilitoribacter</taxon>
    </lineage>
</organism>
<accession>A0A2D0ND99</accession>
<reference evidence="1 2" key="1">
    <citation type="submission" date="2017-10" db="EMBL/GenBank/DDBJ databases">
        <title>The draft genome sequence of Lewinella nigricans NBRC 102662.</title>
        <authorList>
            <person name="Wang K."/>
        </authorList>
    </citation>
    <scope>NUCLEOTIDE SEQUENCE [LARGE SCALE GENOMIC DNA]</scope>
    <source>
        <strain evidence="1 2">NBRC 102662</strain>
    </source>
</reference>
<keyword evidence="2" id="KW-1185">Reference proteome</keyword>
<name>A0A2D0ND99_FLAN2</name>
<evidence type="ECO:0000313" key="2">
    <source>
        <dbReference type="Proteomes" id="UP000223913"/>
    </source>
</evidence>
<evidence type="ECO:0000313" key="1">
    <source>
        <dbReference type="EMBL" id="PHN06447.1"/>
    </source>
</evidence>
<dbReference type="Proteomes" id="UP000223913">
    <property type="component" value="Unassembled WGS sequence"/>
</dbReference>
<sequence>MKASPLREKPQDTYTDAQVINAILNHRTANHLILKWFFNRAREYALGYLQKSYTQLDPEEWDVIFANTNLKIVSRFRKGLNLGEAATLRTYYTSVAKFAALDFVRSRKADSDFQEVVEDQVIVVPTVQENLEQSERLQSIRAWLVKVLANEGQVEVLLLHAKGFSYQEMLDNTTYNSEGACRNALMKGKKKISEYLLQYPVEARKLRALLEDR</sequence>